<sequence>MNSSNEFNNYDTQCPNITGNVPGFPGIMKLSVFELSGSSVPRGSVCFGMNDYCLTFGNGCYTFYFEVVSNIFSGIGGGSYYCFTTGSIYAEIDCDAILG</sequence>
<dbReference type="EMBL" id="SNRW01003099">
    <property type="protein sequence ID" value="KAA6390801.1"/>
    <property type="molecule type" value="Genomic_DNA"/>
</dbReference>
<organism evidence="1 2">
    <name type="scientific">Streblomastix strix</name>
    <dbReference type="NCBI Taxonomy" id="222440"/>
    <lineage>
        <taxon>Eukaryota</taxon>
        <taxon>Metamonada</taxon>
        <taxon>Preaxostyla</taxon>
        <taxon>Oxymonadida</taxon>
        <taxon>Streblomastigidae</taxon>
        <taxon>Streblomastix</taxon>
    </lineage>
</organism>
<proteinExistence type="predicted"/>
<gene>
    <name evidence="1" type="ORF">EZS28_013669</name>
</gene>
<name>A0A5J4W797_9EUKA</name>
<comment type="caution">
    <text evidence="1">The sequence shown here is derived from an EMBL/GenBank/DDBJ whole genome shotgun (WGS) entry which is preliminary data.</text>
</comment>
<dbReference type="Proteomes" id="UP000324800">
    <property type="component" value="Unassembled WGS sequence"/>
</dbReference>
<dbReference type="AlphaFoldDB" id="A0A5J4W797"/>
<protein>
    <submittedName>
        <fullName evidence="1">Uncharacterized protein</fullName>
    </submittedName>
</protein>
<accession>A0A5J4W797</accession>
<reference evidence="1 2" key="1">
    <citation type="submission" date="2019-03" db="EMBL/GenBank/DDBJ databases">
        <title>Single cell metagenomics reveals metabolic interactions within the superorganism composed of flagellate Streblomastix strix and complex community of Bacteroidetes bacteria on its surface.</title>
        <authorList>
            <person name="Treitli S.C."/>
            <person name="Kolisko M."/>
            <person name="Husnik F."/>
            <person name="Keeling P."/>
            <person name="Hampl V."/>
        </authorList>
    </citation>
    <scope>NUCLEOTIDE SEQUENCE [LARGE SCALE GENOMIC DNA]</scope>
    <source>
        <strain evidence="1">ST1C</strain>
    </source>
</reference>
<evidence type="ECO:0000313" key="2">
    <source>
        <dbReference type="Proteomes" id="UP000324800"/>
    </source>
</evidence>
<evidence type="ECO:0000313" key="1">
    <source>
        <dbReference type="EMBL" id="KAA6390801.1"/>
    </source>
</evidence>